<evidence type="ECO:0000256" key="10">
    <source>
        <dbReference type="ARBA" id="ARBA00022989"/>
    </source>
</evidence>
<dbReference type="FunFam" id="1.20.144.10:FF:000010">
    <property type="entry name" value="Glucose-6-phosphatase"/>
    <property type="match status" value="1"/>
</dbReference>
<evidence type="ECO:0000256" key="18">
    <source>
        <dbReference type="SAM" id="Phobius"/>
    </source>
</evidence>
<gene>
    <name evidence="20" type="ORF">J0S82_010797</name>
</gene>
<dbReference type="GO" id="GO:0051156">
    <property type="term" value="P:glucose 6-phosphate metabolic process"/>
    <property type="evidence" value="ECO:0007669"/>
    <property type="project" value="TreeGrafter"/>
</dbReference>
<feature type="transmembrane region" description="Helical" evidence="18">
    <location>
        <begin position="102"/>
        <end position="121"/>
    </location>
</feature>
<feature type="transmembrane region" description="Helical" evidence="18">
    <location>
        <begin position="250"/>
        <end position="268"/>
    </location>
</feature>
<evidence type="ECO:0000259" key="19">
    <source>
        <dbReference type="SMART" id="SM00014"/>
    </source>
</evidence>
<sequence>MQTECRPYKTGTVQADSRAITPSVNNCKGSAKSLCGAKRVRMEEGMNALHDFGIRSTHYLQVNYKNSQDWFILVSVIADLRNAFYVLFPIWFHLREAVGIKLLWVAVIGDWLNLVFKWILFGQRPYWWVLDTNYYSNTSAPLIKQFPVTCETGPGSPSGHAMGAAGVYYVMVTSTLSIFRGKKKPSYKFRCLNVVLWLGFWVVQLNVCLSRIYLAAHFPHQVIAGVLSGIAVAETFRHIQSIYNASLKKYFFITFFLFSFAIGFYLLLKGLGVDLLWTIEKAKKWCERPEWVHIDTTPFASLLKNLGTLFGLGLALNSSAYKESCKGKLSKWFPFRLSCIATSLIFLHLFDSLKPPSKVELVFYVLSFCKSATVPLASVSLIPYCLAQVLGQSDKKSL</sequence>
<feature type="transmembrane region" description="Helical" evidence="18">
    <location>
        <begin position="333"/>
        <end position="350"/>
    </location>
</feature>
<evidence type="ECO:0000256" key="4">
    <source>
        <dbReference type="ARBA" id="ARBA00009266"/>
    </source>
</evidence>
<feature type="transmembrane region" description="Helical" evidence="18">
    <location>
        <begin position="70"/>
        <end position="90"/>
    </location>
</feature>
<accession>A0A8J6DKK1</accession>
<evidence type="ECO:0000256" key="5">
    <source>
        <dbReference type="ARBA" id="ARBA00012634"/>
    </source>
</evidence>
<dbReference type="Proteomes" id="UP000700334">
    <property type="component" value="Unassembled WGS sequence"/>
</dbReference>
<feature type="transmembrane region" description="Helical" evidence="18">
    <location>
        <begin position="191"/>
        <end position="214"/>
    </location>
</feature>
<keyword evidence="21" id="KW-1185">Reference proteome</keyword>
<feature type="active site" description="Proton donor" evidence="16">
    <location>
        <position position="160"/>
    </location>
</feature>
<feature type="domain" description="Phosphatidic acid phosphatase type 2/haloperoxidase" evidence="19">
    <location>
        <begin position="98"/>
        <end position="237"/>
    </location>
</feature>
<feature type="binding site" evidence="17">
    <location>
        <position position="124"/>
    </location>
    <ligand>
        <name>substrate</name>
    </ligand>
</feature>
<dbReference type="Gene3D" id="1.20.144.10">
    <property type="entry name" value="Phosphatidic acid phosphatase type 2/haloperoxidase"/>
    <property type="match status" value="1"/>
</dbReference>
<reference evidence="20" key="1">
    <citation type="journal article" date="2021" name="Evol. Appl.">
        <title>The genome of the Pyrenean desman and the effects of bottlenecks and inbreeding on the genomic landscape of an endangered species.</title>
        <authorList>
            <person name="Escoda L."/>
            <person name="Castresana J."/>
        </authorList>
    </citation>
    <scope>NUCLEOTIDE SEQUENCE</scope>
    <source>
        <strain evidence="20">IBE-C5619</strain>
    </source>
</reference>
<comment type="function">
    <text evidence="13">Hydrolyzes glucose-6-phosphate to glucose in the endoplasmic reticulum. Forms with the glucose-6-phosphate transporter (SLC37A4/G6PT) the complex responsible for glucose production in the terminal step of glycogenolysis and gluconeogenesis. Hence, it is the key enzyme in homeostatic regulation of blood glucose levels.</text>
</comment>
<keyword evidence="9" id="KW-0256">Endoplasmic reticulum</keyword>
<evidence type="ECO:0000256" key="6">
    <source>
        <dbReference type="ARBA" id="ARBA00022432"/>
    </source>
</evidence>
<dbReference type="CDD" id="cd03381">
    <property type="entry name" value="PAP2_glucose_6_phosphatase"/>
    <property type="match status" value="1"/>
</dbReference>
<dbReference type="SMART" id="SM00014">
    <property type="entry name" value="acidPPc"/>
    <property type="match status" value="1"/>
</dbReference>
<dbReference type="OrthoDB" id="6416209at2759"/>
<evidence type="ECO:0000256" key="16">
    <source>
        <dbReference type="PIRSR" id="PIRSR000905-1"/>
    </source>
</evidence>
<dbReference type="InterPro" id="IPR016275">
    <property type="entry name" value="Glucose-6-phosphatase"/>
</dbReference>
<feature type="binding site" evidence="17">
    <location>
        <position position="211"/>
    </location>
    <ligand>
        <name>substrate</name>
    </ligand>
</feature>
<keyword evidence="7 18" id="KW-0812">Transmembrane</keyword>
<comment type="catalytic activity">
    <reaction evidence="1">
        <text>D-glucose 6-phosphate + H2O = D-glucose + phosphate</text>
        <dbReference type="Rhea" id="RHEA:16689"/>
        <dbReference type="ChEBI" id="CHEBI:4167"/>
        <dbReference type="ChEBI" id="CHEBI:15377"/>
        <dbReference type="ChEBI" id="CHEBI:43474"/>
        <dbReference type="ChEBI" id="CHEBI:61548"/>
        <dbReference type="EC" id="3.1.3.9"/>
    </reaction>
</comment>
<evidence type="ECO:0000256" key="2">
    <source>
        <dbReference type="ARBA" id="ARBA00004477"/>
    </source>
</evidence>
<keyword evidence="6" id="KW-0312">Gluconeogenesis</keyword>
<evidence type="ECO:0000256" key="15">
    <source>
        <dbReference type="ARBA" id="ARBA00041981"/>
    </source>
</evidence>
<dbReference type="UniPathway" id="UPA00138"/>
<evidence type="ECO:0000256" key="14">
    <source>
        <dbReference type="ARBA" id="ARBA00040687"/>
    </source>
</evidence>
<dbReference type="EC" id="3.1.3.9" evidence="5"/>
<feature type="active site" description="Nucleophile" evidence="16">
    <location>
        <position position="217"/>
    </location>
</feature>
<evidence type="ECO:0000313" key="21">
    <source>
        <dbReference type="Proteomes" id="UP000700334"/>
    </source>
</evidence>
<evidence type="ECO:0000256" key="12">
    <source>
        <dbReference type="ARBA" id="ARBA00023180"/>
    </source>
</evidence>
<dbReference type="GO" id="GO:0048878">
    <property type="term" value="P:chemical homeostasis"/>
    <property type="evidence" value="ECO:0007669"/>
    <property type="project" value="UniProtKB-ARBA"/>
</dbReference>
<dbReference type="PIRSF" id="PIRSF000905">
    <property type="entry name" value="Glucose-6-phosphatase"/>
    <property type="match status" value="1"/>
</dbReference>
<comment type="caution">
    <text evidence="20">The sequence shown here is derived from an EMBL/GenBank/DDBJ whole genome shotgun (WGS) entry which is preliminary data.</text>
</comment>
<dbReference type="AlphaFoldDB" id="A0A8J6DKK1"/>
<comment type="similarity">
    <text evidence="4">Belongs to the glucose-6-phosphatase family.</text>
</comment>
<keyword evidence="10 18" id="KW-1133">Transmembrane helix</keyword>
<dbReference type="Pfam" id="PF01569">
    <property type="entry name" value="PAP2"/>
    <property type="match status" value="1"/>
</dbReference>
<feature type="transmembrane region" description="Helical" evidence="18">
    <location>
        <begin position="362"/>
        <end position="386"/>
    </location>
</feature>
<keyword evidence="11 18" id="KW-0472">Membrane</keyword>
<evidence type="ECO:0000256" key="3">
    <source>
        <dbReference type="ARBA" id="ARBA00004742"/>
    </source>
</evidence>
<comment type="subcellular location">
    <subcellularLocation>
        <location evidence="2">Endoplasmic reticulum membrane</location>
        <topology evidence="2">Multi-pass membrane protein</topology>
    </subcellularLocation>
</comment>
<keyword evidence="12" id="KW-0325">Glycoprotein</keyword>
<evidence type="ECO:0000256" key="11">
    <source>
        <dbReference type="ARBA" id="ARBA00023136"/>
    </source>
</evidence>
<evidence type="ECO:0000313" key="20">
    <source>
        <dbReference type="EMBL" id="KAG8512917.1"/>
    </source>
</evidence>
<dbReference type="EMBL" id="JAGFMF010011782">
    <property type="protein sequence ID" value="KAG8512917.1"/>
    <property type="molecule type" value="Genomic_DNA"/>
</dbReference>
<dbReference type="GO" id="GO:0004346">
    <property type="term" value="F:glucose-6-phosphatase activity"/>
    <property type="evidence" value="ECO:0007669"/>
    <property type="project" value="UniProtKB-EC"/>
</dbReference>
<dbReference type="InterPro" id="IPR000326">
    <property type="entry name" value="PAP2/HPO"/>
</dbReference>
<dbReference type="SUPFAM" id="SSF48317">
    <property type="entry name" value="Acid phosphatase/Vanadium-dependent haloperoxidase"/>
    <property type="match status" value="1"/>
</dbReference>
<evidence type="ECO:0000256" key="9">
    <source>
        <dbReference type="ARBA" id="ARBA00022824"/>
    </source>
</evidence>
<evidence type="ECO:0000256" key="17">
    <source>
        <dbReference type="PIRSR" id="PIRSR000905-2"/>
    </source>
</evidence>
<dbReference type="PANTHER" id="PTHR12591">
    <property type="entry name" value="GLUCOSE-6-PHOSPHATASE"/>
    <property type="match status" value="1"/>
</dbReference>
<evidence type="ECO:0000256" key="8">
    <source>
        <dbReference type="ARBA" id="ARBA00022801"/>
    </source>
</evidence>
<name>A0A8J6DKK1_GALPY</name>
<dbReference type="InterPro" id="IPR036938">
    <property type="entry name" value="PAP2/HPO_sf"/>
</dbReference>
<dbReference type="PANTHER" id="PTHR12591:SF3">
    <property type="entry name" value="GLUCOSE-6-PHOSPHATASE CATALYTIC SUBUNIT 1"/>
    <property type="match status" value="1"/>
</dbReference>
<evidence type="ECO:0000256" key="7">
    <source>
        <dbReference type="ARBA" id="ARBA00022692"/>
    </source>
</evidence>
<organism evidence="20 21">
    <name type="scientific">Galemys pyrenaicus</name>
    <name type="common">Iberian desman</name>
    <name type="synonym">Pyrenean desman</name>
    <dbReference type="NCBI Taxonomy" id="202257"/>
    <lineage>
        <taxon>Eukaryota</taxon>
        <taxon>Metazoa</taxon>
        <taxon>Chordata</taxon>
        <taxon>Craniata</taxon>
        <taxon>Vertebrata</taxon>
        <taxon>Euteleostomi</taxon>
        <taxon>Mammalia</taxon>
        <taxon>Eutheria</taxon>
        <taxon>Laurasiatheria</taxon>
        <taxon>Eulipotyphla</taxon>
        <taxon>Talpidae</taxon>
        <taxon>Galemys</taxon>
    </lineage>
</organism>
<protein>
    <recommendedName>
        <fullName evidence="14">Glucose-6-phosphatase catalytic subunit 1</fullName>
        <ecNumber evidence="5">3.1.3.9</ecNumber>
    </recommendedName>
    <alternativeName>
        <fullName evidence="15">Glucose-6-phosphatase</fullName>
    </alternativeName>
</protein>
<evidence type="ECO:0000256" key="1">
    <source>
        <dbReference type="ARBA" id="ARBA00000651"/>
    </source>
</evidence>
<comment type="pathway">
    <text evidence="3">Carbohydrate biosynthesis; gluconeogenesis.</text>
</comment>
<evidence type="ECO:0000256" key="13">
    <source>
        <dbReference type="ARBA" id="ARBA00037155"/>
    </source>
</evidence>
<dbReference type="GO" id="GO:0005789">
    <property type="term" value="C:endoplasmic reticulum membrane"/>
    <property type="evidence" value="ECO:0007669"/>
    <property type="project" value="UniProtKB-SubCell"/>
</dbReference>
<dbReference type="GO" id="GO:0006094">
    <property type="term" value="P:gluconeogenesis"/>
    <property type="evidence" value="ECO:0007669"/>
    <property type="project" value="UniProtKB-UniPathway"/>
</dbReference>
<keyword evidence="8" id="KW-0378">Hydrolase</keyword>
<proteinExistence type="inferred from homology"/>